<keyword evidence="2" id="KW-1185">Reference proteome</keyword>
<reference evidence="1" key="1">
    <citation type="journal article" date="2020" name="Stud. Mycol.">
        <title>101 Dothideomycetes genomes: a test case for predicting lifestyles and emergence of pathogens.</title>
        <authorList>
            <person name="Haridas S."/>
            <person name="Albert R."/>
            <person name="Binder M."/>
            <person name="Bloem J."/>
            <person name="Labutti K."/>
            <person name="Salamov A."/>
            <person name="Andreopoulos B."/>
            <person name="Baker S."/>
            <person name="Barry K."/>
            <person name="Bills G."/>
            <person name="Bluhm B."/>
            <person name="Cannon C."/>
            <person name="Castanera R."/>
            <person name="Culley D."/>
            <person name="Daum C."/>
            <person name="Ezra D."/>
            <person name="Gonzalez J."/>
            <person name="Henrissat B."/>
            <person name="Kuo A."/>
            <person name="Liang C."/>
            <person name="Lipzen A."/>
            <person name="Lutzoni F."/>
            <person name="Magnuson J."/>
            <person name="Mondo S."/>
            <person name="Nolan M."/>
            <person name="Ohm R."/>
            <person name="Pangilinan J."/>
            <person name="Park H.-J."/>
            <person name="Ramirez L."/>
            <person name="Alfaro M."/>
            <person name="Sun H."/>
            <person name="Tritt A."/>
            <person name="Yoshinaga Y."/>
            <person name="Zwiers L.-H."/>
            <person name="Turgeon B."/>
            <person name="Goodwin S."/>
            <person name="Spatafora J."/>
            <person name="Crous P."/>
            <person name="Grigoriev I."/>
        </authorList>
    </citation>
    <scope>NUCLEOTIDE SEQUENCE</scope>
    <source>
        <strain evidence="1">CBS 125425</strain>
    </source>
</reference>
<dbReference type="EMBL" id="ML996110">
    <property type="protein sequence ID" value="KAF2738227.1"/>
    <property type="molecule type" value="Genomic_DNA"/>
</dbReference>
<dbReference type="Proteomes" id="UP000799444">
    <property type="component" value="Unassembled WGS sequence"/>
</dbReference>
<accession>A0A9P4R308</accession>
<dbReference type="OrthoDB" id="3792077at2759"/>
<protein>
    <submittedName>
        <fullName evidence="1">Uncharacterized protein</fullName>
    </submittedName>
</protein>
<dbReference type="AlphaFoldDB" id="A0A9P4R308"/>
<organism evidence="1 2">
    <name type="scientific">Polyplosphaeria fusca</name>
    <dbReference type="NCBI Taxonomy" id="682080"/>
    <lineage>
        <taxon>Eukaryota</taxon>
        <taxon>Fungi</taxon>
        <taxon>Dikarya</taxon>
        <taxon>Ascomycota</taxon>
        <taxon>Pezizomycotina</taxon>
        <taxon>Dothideomycetes</taxon>
        <taxon>Pleosporomycetidae</taxon>
        <taxon>Pleosporales</taxon>
        <taxon>Tetraplosphaeriaceae</taxon>
        <taxon>Polyplosphaeria</taxon>
    </lineage>
</organism>
<evidence type="ECO:0000313" key="2">
    <source>
        <dbReference type="Proteomes" id="UP000799444"/>
    </source>
</evidence>
<comment type="caution">
    <text evidence="1">The sequence shown here is derived from an EMBL/GenBank/DDBJ whole genome shotgun (WGS) entry which is preliminary data.</text>
</comment>
<sequence>MPSSNLEVSSRHELHASKLTQHDLFESLKRRIISLATALYGITSANPSEALDVLCYTTIRGSRTVHEAVLIAYTTPNSFAAWEILSNATGYEEEIAALEALLEDLKKGMGETISGLERQGRWDVKHEAMPDVESKRRERLGNLTTIKEDIEE</sequence>
<evidence type="ECO:0000313" key="1">
    <source>
        <dbReference type="EMBL" id="KAF2738227.1"/>
    </source>
</evidence>
<gene>
    <name evidence="1" type="ORF">EJ04DRAFT_560817</name>
</gene>
<name>A0A9P4R308_9PLEO</name>
<proteinExistence type="predicted"/>